<keyword evidence="3" id="KW-0732">Signal</keyword>
<dbReference type="GO" id="GO:0030183">
    <property type="term" value="P:B cell differentiation"/>
    <property type="evidence" value="ECO:0007669"/>
    <property type="project" value="TreeGrafter"/>
</dbReference>
<dbReference type="EMBL" id="KM979447">
    <property type="protein sequence ID" value="AJG39039.1"/>
    <property type="molecule type" value="mRNA"/>
</dbReference>
<keyword evidence="1" id="KW-0393">Immunoglobulin domain</keyword>
<evidence type="ECO:0000256" key="1">
    <source>
        <dbReference type="ARBA" id="ARBA00023319"/>
    </source>
</evidence>
<keyword evidence="5" id="KW-0675">Receptor</keyword>
<dbReference type="InterPro" id="IPR007110">
    <property type="entry name" value="Ig-like_dom"/>
</dbReference>
<keyword evidence="2" id="KW-1133">Transmembrane helix</keyword>
<feature type="chain" id="PRO_5002105716" evidence="3">
    <location>
        <begin position="20"/>
        <end position="201"/>
    </location>
</feature>
<dbReference type="Pfam" id="PF07686">
    <property type="entry name" value="V-set"/>
    <property type="match status" value="1"/>
</dbReference>
<reference evidence="5" key="1">
    <citation type="submission" date="2014-10" db="EMBL/GenBank/DDBJ databases">
        <title>Molecular cloning and expression analysis of CD79 gene in humphead snapper Lutjanus sanguineus.</title>
        <authorList>
            <person name="Huang Y."/>
            <person name="Jian J."/>
            <person name="Lu Y."/>
            <person name="Wu Z."/>
        </authorList>
    </citation>
    <scope>NUCLEOTIDE SEQUENCE</scope>
</reference>
<feature type="domain" description="Ig-like" evidence="4">
    <location>
        <begin position="34"/>
        <end position="114"/>
    </location>
</feature>
<dbReference type="CDD" id="cd00099">
    <property type="entry name" value="IgV"/>
    <property type="match status" value="1"/>
</dbReference>
<dbReference type="PROSITE" id="PS50835">
    <property type="entry name" value="IG_LIKE"/>
    <property type="match status" value="1"/>
</dbReference>
<dbReference type="InterPro" id="IPR013106">
    <property type="entry name" value="Ig_V-set"/>
</dbReference>
<dbReference type="InterPro" id="IPR003599">
    <property type="entry name" value="Ig_sub"/>
</dbReference>
<evidence type="ECO:0000256" key="2">
    <source>
        <dbReference type="SAM" id="Phobius"/>
    </source>
</evidence>
<keyword evidence="2" id="KW-0812">Transmembrane</keyword>
<dbReference type="GO" id="GO:0050853">
    <property type="term" value="P:B cell receptor signaling pathway"/>
    <property type="evidence" value="ECO:0007669"/>
    <property type="project" value="TreeGrafter"/>
</dbReference>
<evidence type="ECO:0000256" key="3">
    <source>
        <dbReference type="SAM" id="SignalP"/>
    </source>
</evidence>
<keyword evidence="2" id="KW-0472">Membrane</keyword>
<name>A0A0B5KEM1_9TELE</name>
<dbReference type="PANTHER" id="PTHR14334:SF2">
    <property type="entry name" value="B-CELL ANTIGEN RECEPTOR COMPLEX-ASSOCIATED PROTEIN BETA CHAIN"/>
    <property type="match status" value="1"/>
</dbReference>
<dbReference type="InterPro" id="IPR013783">
    <property type="entry name" value="Ig-like_fold"/>
</dbReference>
<dbReference type="SUPFAM" id="SSF48726">
    <property type="entry name" value="Immunoglobulin"/>
    <property type="match status" value="1"/>
</dbReference>
<evidence type="ECO:0000259" key="4">
    <source>
        <dbReference type="PROSITE" id="PS50835"/>
    </source>
</evidence>
<feature type="signal peptide" evidence="3">
    <location>
        <begin position="1"/>
        <end position="19"/>
    </location>
</feature>
<protein>
    <submittedName>
        <fullName evidence="5">B-cell antigen receptor complex-associated protein beta chain</fullName>
    </submittedName>
</protein>
<evidence type="ECO:0000313" key="5">
    <source>
        <dbReference type="EMBL" id="AJG39039.1"/>
    </source>
</evidence>
<dbReference type="GO" id="GO:0009897">
    <property type="term" value="C:external side of plasma membrane"/>
    <property type="evidence" value="ECO:0007669"/>
    <property type="project" value="TreeGrafter"/>
</dbReference>
<feature type="transmembrane region" description="Helical" evidence="2">
    <location>
        <begin position="131"/>
        <end position="149"/>
    </location>
</feature>
<dbReference type="AlphaFoldDB" id="A0A0B5KEM1"/>
<organism evidence="5">
    <name type="scientific">Lutjanus sanguineus</name>
    <name type="common">humphead snapper</name>
    <dbReference type="NCBI Taxonomy" id="264213"/>
    <lineage>
        <taxon>Eukaryota</taxon>
        <taxon>Metazoa</taxon>
        <taxon>Chordata</taxon>
        <taxon>Craniata</taxon>
        <taxon>Vertebrata</taxon>
        <taxon>Euteleostomi</taxon>
        <taxon>Actinopterygii</taxon>
        <taxon>Neopterygii</taxon>
        <taxon>Teleostei</taxon>
        <taxon>Neoteleostei</taxon>
        <taxon>Acanthomorphata</taxon>
        <taxon>Eupercaria</taxon>
        <taxon>Lutjaniformes</taxon>
        <taxon>Lutjanidae</taxon>
        <taxon>Lutjanus</taxon>
    </lineage>
</organism>
<dbReference type="Gene3D" id="2.60.40.10">
    <property type="entry name" value="Immunoglobulins"/>
    <property type="match status" value="1"/>
</dbReference>
<dbReference type="InterPro" id="IPR036179">
    <property type="entry name" value="Ig-like_dom_sf"/>
</dbReference>
<proteinExistence type="evidence at transcript level"/>
<sequence length="201" mass="22934">MRWLLAGYFGLALISISVAVQITQWPRFYGLNHGGSANFHCQLSKQDPAEHHQWYKAEHYNKAKVQIKADPRFEIHNSTRGCSLSIHELREEDNGVYFCKIKQAFGPGTELRVTRPFNRKQALYRTQMKDALIILQGLLLAVYIAAVLLRKRTLSEKTDSIYEEPETDHIYEGLTIETCGGGLYEELSVYAQAEGAEAPWE</sequence>
<accession>A0A0B5KEM1</accession>
<dbReference type="PANTHER" id="PTHR14334">
    <property type="entry name" value="B-CELL ANTIGEN RECEPTOR COMPLEX-ASSOCIATED PROTEIN"/>
    <property type="match status" value="1"/>
</dbReference>
<dbReference type="SMART" id="SM00409">
    <property type="entry name" value="IG"/>
    <property type="match status" value="1"/>
</dbReference>
<dbReference type="GO" id="GO:0019815">
    <property type="term" value="C:B cell receptor complex"/>
    <property type="evidence" value="ECO:0007669"/>
    <property type="project" value="TreeGrafter"/>
</dbReference>